<protein>
    <recommendedName>
        <fullName evidence="4 5">Large ribosomal subunit protein bL28</fullName>
    </recommendedName>
</protein>
<proteinExistence type="inferred from homology"/>
<dbReference type="NCBIfam" id="TIGR00009">
    <property type="entry name" value="L28"/>
    <property type="match status" value="1"/>
</dbReference>
<evidence type="ECO:0000313" key="7">
    <source>
        <dbReference type="Proteomes" id="UP000182278"/>
    </source>
</evidence>
<dbReference type="GO" id="GO:0006412">
    <property type="term" value="P:translation"/>
    <property type="evidence" value="ECO:0007669"/>
    <property type="project" value="UniProtKB-UniRule"/>
</dbReference>
<dbReference type="GO" id="GO:0003735">
    <property type="term" value="F:structural constituent of ribosome"/>
    <property type="evidence" value="ECO:0007669"/>
    <property type="project" value="InterPro"/>
</dbReference>
<dbReference type="InterPro" id="IPR037147">
    <property type="entry name" value="Ribosomal_bL28_sf"/>
</dbReference>
<keyword evidence="2 5" id="KW-0689">Ribosomal protein</keyword>
<keyword evidence="3 5" id="KW-0687">Ribonucleoprotein</keyword>
<reference evidence="6 7" key="1">
    <citation type="journal article" date="2016" name="Environ. Microbiol.">
        <title>Genomic resolution of a cold subsurface aquifer community provides metabolic insights for novel microbes adapted to high CO concentrations.</title>
        <authorList>
            <person name="Probst A.J."/>
            <person name="Castelle C.J."/>
            <person name="Singh A."/>
            <person name="Brown C.T."/>
            <person name="Anantharaman K."/>
            <person name="Sharon I."/>
            <person name="Hug L.A."/>
            <person name="Burstein D."/>
            <person name="Emerson J.B."/>
            <person name="Thomas B.C."/>
            <person name="Banfield J.F."/>
        </authorList>
    </citation>
    <scope>NUCLEOTIDE SEQUENCE [LARGE SCALE GENOMIC DNA]</scope>
    <source>
        <strain evidence="6">CG1_02_38_46</strain>
    </source>
</reference>
<dbReference type="PANTHER" id="PTHR39080:SF1">
    <property type="entry name" value="LARGE RIBOSOMAL SUBUNIT PROTEIN BL28A"/>
    <property type="match status" value="1"/>
</dbReference>
<dbReference type="InterPro" id="IPR050096">
    <property type="entry name" value="Bacterial_rp_bL28"/>
</dbReference>
<name>A0A1J4SC76_9BACT</name>
<dbReference type="AlphaFoldDB" id="A0A1J4SC76"/>
<dbReference type="InterPro" id="IPR001383">
    <property type="entry name" value="Ribosomal_bL28_bact-type"/>
</dbReference>
<gene>
    <name evidence="5" type="primary">rpmB</name>
    <name evidence="6" type="ORF">AUJ66_08090</name>
</gene>
<sequence>MAKCEVCGKIHQTGFQVSHSHHGTKRVWKPNLHKVKVLIKGRVKRINICTRCLRSGKIQKV</sequence>
<dbReference type="InterPro" id="IPR026569">
    <property type="entry name" value="Ribosomal_bL28"/>
</dbReference>
<dbReference type="SUPFAM" id="SSF143800">
    <property type="entry name" value="L28p-like"/>
    <property type="match status" value="1"/>
</dbReference>
<evidence type="ECO:0000256" key="1">
    <source>
        <dbReference type="ARBA" id="ARBA00008760"/>
    </source>
</evidence>
<organism evidence="6 7">
    <name type="scientific">Candidatus Desantisbacteria bacterium CG1_02_38_46</name>
    <dbReference type="NCBI Taxonomy" id="1817893"/>
    <lineage>
        <taxon>Bacteria</taxon>
        <taxon>Candidatus Desantisiibacteriota</taxon>
    </lineage>
</organism>
<dbReference type="Proteomes" id="UP000182278">
    <property type="component" value="Unassembled WGS sequence"/>
</dbReference>
<dbReference type="InterPro" id="IPR034704">
    <property type="entry name" value="Ribosomal_bL28/bL31-like_sf"/>
</dbReference>
<evidence type="ECO:0000313" key="6">
    <source>
        <dbReference type="EMBL" id="OIN95845.1"/>
    </source>
</evidence>
<dbReference type="GO" id="GO:0005840">
    <property type="term" value="C:ribosome"/>
    <property type="evidence" value="ECO:0007669"/>
    <property type="project" value="UniProtKB-KW"/>
</dbReference>
<dbReference type="STRING" id="1817893.AUJ66_08090"/>
<accession>A0A1J4SC76</accession>
<dbReference type="Pfam" id="PF00830">
    <property type="entry name" value="Ribosomal_L28"/>
    <property type="match status" value="1"/>
</dbReference>
<dbReference type="Gene3D" id="2.30.170.40">
    <property type="entry name" value="Ribosomal protein L28/L24"/>
    <property type="match status" value="1"/>
</dbReference>
<evidence type="ECO:0000256" key="5">
    <source>
        <dbReference type="HAMAP-Rule" id="MF_00373"/>
    </source>
</evidence>
<comment type="caution">
    <text evidence="6">The sequence shown here is derived from an EMBL/GenBank/DDBJ whole genome shotgun (WGS) entry which is preliminary data.</text>
</comment>
<comment type="similarity">
    <text evidence="1 5">Belongs to the bacterial ribosomal protein bL28 family.</text>
</comment>
<dbReference type="GO" id="GO:1990904">
    <property type="term" value="C:ribonucleoprotein complex"/>
    <property type="evidence" value="ECO:0007669"/>
    <property type="project" value="UniProtKB-KW"/>
</dbReference>
<evidence type="ECO:0000256" key="2">
    <source>
        <dbReference type="ARBA" id="ARBA00022980"/>
    </source>
</evidence>
<dbReference type="HAMAP" id="MF_00373">
    <property type="entry name" value="Ribosomal_bL28"/>
    <property type="match status" value="1"/>
</dbReference>
<dbReference type="EMBL" id="MNUO01000124">
    <property type="protein sequence ID" value="OIN95845.1"/>
    <property type="molecule type" value="Genomic_DNA"/>
</dbReference>
<evidence type="ECO:0000256" key="3">
    <source>
        <dbReference type="ARBA" id="ARBA00023274"/>
    </source>
</evidence>
<evidence type="ECO:0000256" key="4">
    <source>
        <dbReference type="ARBA" id="ARBA00035174"/>
    </source>
</evidence>
<dbReference type="PANTHER" id="PTHR39080">
    <property type="entry name" value="50S RIBOSOMAL PROTEIN L28"/>
    <property type="match status" value="1"/>
</dbReference>